<comment type="subcellular location">
    <subcellularLocation>
        <location evidence="1">Nucleus</location>
        <location evidence="1">Nucleolus</location>
    </subcellularLocation>
</comment>
<dbReference type="InterPro" id="IPR008999">
    <property type="entry name" value="Actin-crosslinking"/>
</dbReference>
<dbReference type="Gene3D" id="2.80.10.50">
    <property type="match status" value="1"/>
</dbReference>
<dbReference type="InterPro" id="IPR010414">
    <property type="entry name" value="FRG1"/>
</dbReference>
<reference evidence="5" key="1">
    <citation type="journal article" date="2018" name="Nat. Microbiol.">
        <title>Leveraging single-cell genomics to expand the fungal tree of life.</title>
        <authorList>
            <person name="Ahrendt S.R."/>
            <person name="Quandt C.A."/>
            <person name="Ciobanu D."/>
            <person name="Clum A."/>
            <person name="Salamov A."/>
            <person name="Andreopoulos B."/>
            <person name="Cheng J.F."/>
            <person name="Woyke T."/>
            <person name="Pelin A."/>
            <person name="Henrissat B."/>
            <person name="Reynolds N.K."/>
            <person name="Benny G.L."/>
            <person name="Smith M.E."/>
            <person name="James T.Y."/>
            <person name="Grigoriev I.V."/>
        </authorList>
    </citation>
    <scope>NUCLEOTIDE SEQUENCE [LARGE SCALE GENOMIC DNA]</scope>
    <source>
        <strain evidence="5">Benny S71-1</strain>
    </source>
</reference>
<evidence type="ECO:0000256" key="1">
    <source>
        <dbReference type="ARBA" id="ARBA00004604"/>
    </source>
</evidence>
<dbReference type="AlphaFoldDB" id="A0A4V1J0Z1"/>
<comment type="similarity">
    <text evidence="2">Belongs to the FRG1 family.</text>
</comment>
<dbReference type="PANTHER" id="PTHR12928:SF0">
    <property type="entry name" value="FSHD REGION GENE 1"/>
    <property type="match status" value="1"/>
</dbReference>
<dbReference type="GO" id="GO:0051015">
    <property type="term" value="F:actin filament binding"/>
    <property type="evidence" value="ECO:0007669"/>
    <property type="project" value="TreeGrafter"/>
</dbReference>
<evidence type="ECO:0000256" key="2">
    <source>
        <dbReference type="ARBA" id="ARBA00010878"/>
    </source>
</evidence>
<keyword evidence="3" id="KW-0539">Nucleus</keyword>
<evidence type="ECO:0000313" key="5">
    <source>
        <dbReference type="Proteomes" id="UP000278143"/>
    </source>
</evidence>
<dbReference type="PANTHER" id="PTHR12928">
    <property type="entry name" value="FRG1 PROTEIN"/>
    <property type="match status" value="1"/>
</dbReference>
<proteinExistence type="inferred from homology"/>
<keyword evidence="5" id="KW-1185">Reference proteome</keyword>
<dbReference type="GO" id="GO:0071013">
    <property type="term" value="C:catalytic step 2 spliceosome"/>
    <property type="evidence" value="ECO:0007669"/>
    <property type="project" value="TreeGrafter"/>
</dbReference>
<dbReference type="SUPFAM" id="SSF50405">
    <property type="entry name" value="Actin-crosslinking proteins"/>
    <property type="match status" value="1"/>
</dbReference>
<dbReference type="GO" id="GO:0005730">
    <property type="term" value="C:nucleolus"/>
    <property type="evidence" value="ECO:0007669"/>
    <property type="project" value="UniProtKB-SubCell"/>
</dbReference>
<organism evidence="4 5">
    <name type="scientific">Syncephalis pseudoplumigaleata</name>
    <dbReference type="NCBI Taxonomy" id="1712513"/>
    <lineage>
        <taxon>Eukaryota</taxon>
        <taxon>Fungi</taxon>
        <taxon>Fungi incertae sedis</taxon>
        <taxon>Zoopagomycota</taxon>
        <taxon>Zoopagomycotina</taxon>
        <taxon>Zoopagomycetes</taxon>
        <taxon>Zoopagales</taxon>
        <taxon>Piptocephalidaceae</taxon>
        <taxon>Syncephalis</taxon>
    </lineage>
</organism>
<dbReference type="EMBL" id="KZ991183">
    <property type="protein sequence ID" value="RKP23239.1"/>
    <property type="molecule type" value="Genomic_DNA"/>
</dbReference>
<name>A0A4V1J0Z1_9FUNG</name>
<accession>A0A4V1J0Z1</accession>
<evidence type="ECO:0000256" key="3">
    <source>
        <dbReference type="ARBA" id="ARBA00023242"/>
    </source>
</evidence>
<evidence type="ECO:0000313" key="4">
    <source>
        <dbReference type="EMBL" id="RKP23239.1"/>
    </source>
</evidence>
<dbReference type="CDD" id="cd23339">
    <property type="entry name" value="beta-trefoil_FSCN_fungal_FRG1-like"/>
    <property type="match status" value="1"/>
</dbReference>
<dbReference type="OrthoDB" id="5539371at2759"/>
<sequence>MATLFTVSWATVTDREQLAGPLFIVYNSTPLRCLTVTEETHQLYFSLFGEQPDDGDEHTVTLHDAEPNDVLQVFVVRQTTAGGNTYTLRSATGHYLSADRFGVVTCTKEAAGPTEEWQPVLREDGIAWQSIYGKFLSIEVDEFEKAAATTTTTTTRGKYSGPRVRADAENITFREVFCVKHQATATRDRKRTSAHAGVDVDDETYELQQLKRYQSGGGAHTSVSREDKHAIKRAKREGHLAQTLLDRREKLKADRYCK</sequence>
<dbReference type="Proteomes" id="UP000278143">
    <property type="component" value="Unassembled WGS sequence"/>
</dbReference>
<gene>
    <name evidence="4" type="ORF">SYNPS1DRAFT_33458</name>
</gene>
<protein>
    <submittedName>
        <fullName evidence="4">FRG1-like family-domain-containing protein</fullName>
    </submittedName>
</protein>
<dbReference type="Pfam" id="PF06229">
    <property type="entry name" value="FRG1"/>
    <property type="match status" value="1"/>
</dbReference>